<dbReference type="PANTHER" id="PTHR36456">
    <property type="entry name" value="UPF0232 PROTEIN SCO3875"/>
    <property type="match status" value="1"/>
</dbReference>
<evidence type="ECO:0000313" key="1">
    <source>
        <dbReference type="EMBL" id="SFP43973.1"/>
    </source>
</evidence>
<organism evidence="1 2">
    <name type="scientific">Pseudarcicella hirudinis</name>
    <dbReference type="NCBI Taxonomy" id="1079859"/>
    <lineage>
        <taxon>Bacteria</taxon>
        <taxon>Pseudomonadati</taxon>
        <taxon>Bacteroidota</taxon>
        <taxon>Cytophagia</taxon>
        <taxon>Cytophagales</taxon>
        <taxon>Flectobacillaceae</taxon>
        <taxon>Pseudarcicella</taxon>
    </lineage>
</organism>
<name>A0A1I5QCL5_9BACT</name>
<dbReference type="STRING" id="1079859.SAMN04515674_103125"/>
<dbReference type="PANTHER" id="PTHR36456:SF1">
    <property type="entry name" value="UPF0232 PROTEIN SCO3875"/>
    <property type="match status" value="1"/>
</dbReference>
<gene>
    <name evidence="1" type="ORF">SAMN04515674_103125</name>
</gene>
<dbReference type="InterPro" id="IPR007922">
    <property type="entry name" value="DciA-like"/>
</dbReference>
<dbReference type="EMBL" id="FOXH01000003">
    <property type="protein sequence ID" value="SFP43973.1"/>
    <property type="molecule type" value="Genomic_DNA"/>
</dbReference>
<dbReference type="OrthoDB" id="9796545at2"/>
<dbReference type="AlphaFoldDB" id="A0A1I5QCL5"/>
<evidence type="ECO:0008006" key="3">
    <source>
        <dbReference type="Google" id="ProtNLM"/>
    </source>
</evidence>
<dbReference type="Pfam" id="PF05258">
    <property type="entry name" value="DciA"/>
    <property type="match status" value="1"/>
</dbReference>
<dbReference type="RefSeq" id="WP_092014026.1">
    <property type="nucleotide sequence ID" value="NZ_FOXH01000003.1"/>
</dbReference>
<proteinExistence type="predicted"/>
<dbReference type="Proteomes" id="UP000199306">
    <property type="component" value="Unassembled WGS sequence"/>
</dbReference>
<sequence length="109" mass="12825">MSDQYYRFNKDNVRRKTGTISLKEAIDDLLNLYKLRGKYNETYIVAYWEKIMGKPIASRTSKIYVSEGKLFIQIDSAPLRSELLMAKNKIIQLINQEIGEEMIREVIFI</sequence>
<keyword evidence="2" id="KW-1185">Reference proteome</keyword>
<accession>A0A1I5QCL5</accession>
<evidence type="ECO:0000313" key="2">
    <source>
        <dbReference type="Proteomes" id="UP000199306"/>
    </source>
</evidence>
<reference evidence="1 2" key="1">
    <citation type="submission" date="2016-10" db="EMBL/GenBank/DDBJ databases">
        <authorList>
            <person name="de Groot N.N."/>
        </authorList>
    </citation>
    <scope>NUCLEOTIDE SEQUENCE [LARGE SCALE GENOMIC DNA]</scope>
    <source>
        <strain evidence="2">E92,LMG 26720,CCM 7988</strain>
    </source>
</reference>
<protein>
    <recommendedName>
        <fullName evidence="3">RNA-binding protein</fullName>
    </recommendedName>
</protein>